<feature type="transmembrane region" description="Helical" evidence="1">
    <location>
        <begin position="20"/>
        <end position="42"/>
    </location>
</feature>
<accession>A0ABN5WVX5</accession>
<protein>
    <submittedName>
        <fullName evidence="2">Uncharacterized protein</fullName>
    </submittedName>
</protein>
<evidence type="ECO:0000313" key="2">
    <source>
        <dbReference type="EMBL" id="BBI48587.1"/>
    </source>
</evidence>
<keyword evidence="1" id="KW-0812">Transmembrane</keyword>
<proteinExistence type="predicted"/>
<keyword evidence="1" id="KW-0472">Membrane</keyword>
<organism evidence="2 3">
    <name type="scientific">Vreelandella olivaria</name>
    <dbReference type="NCBI Taxonomy" id="390919"/>
    <lineage>
        <taxon>Bacteria</taxon>
        <taxon>Pseudomonadati</taxon>
        <taxon>Pseudomonadota</taxon>
        <taxon>Gammaproteobacteria</taxon>
        <taxon>Oceanospirillales</taxon>
        <taxon>Halomonadaceae</taxon>
        <taxon>Vreelandella</taxon>
    </lineage>
</organism>
<dbReference type="EMBL" id="AP019416">
    <property type="protein sequence ID" value="BBI48587.1"/>
    <property type="molecule type" value="Genomic_DNA"/>
</dbReference>
<evidence type="ECO:0000256" key="1">
    <source>
        <dbReference type="SAM" id="Phobius"/>
    </source>
</evidence>
<gene>
    <name evidence="2" type="ORF">HORIV_10080</name>
</gene>
<dbReference type="Proteomes" id="UP000289555">
    <property type="component" value="Chromosome"/>
</dbReference>
<keyword evidence="1" id="KW-1133">Transmembrane helix</keyword>
<reference evidence="3" key="1">
    <citation type="journal article" date="2019" name="Microbiol. Resour. Announc.">
        <title>Complete Genome Sequence of Halomonas olivaria, a Moderately Halophilic Bacterium Isolated from Olive Processing Effluents, Obtained by Nanopore Sequencing.</title>
        <authorList>
            <person name="Nagata S."/>
            <person name="Ii K.M."/>
            <person name="Tsukimi T."/>
            <person name="Miura M.C."/>
            <person name="Galipon J."/>
            <person name="Arakawa K."/>
        </authorList>
    </citation>
    <scope>NUCLEOTIDE SEQUENCE [LARGE SCALE GENOMIC DNA]</scope>
    <source>
        <strain evidence="3">TYRC17</strain>
    </source>
</reference>
<keyword evidence="3" id="KW-1185">Reference proteome</keyword>
<sequence length="51" mass="5498">MTLLLLAARLGSKLDFLLGALVGHTALILGFIRLLYALVVLFERFLGGLAL</sequence>
<name>A0ABN5WVX5_9GAMM</name>
<evidence type="ECO:0000313" key="3">
    <source>
        <dbReference type="Proteomes" id="UP000289555"/>
    </source>
</evidence>